<proteinExistence type="predicted"/>
<dbReference type="PROSITE" id="PS51186">
    <property type="entry name" value="GNAT"/>
    <property type="match status" value="1"/>
</dbReference>
<dbReference type="Gene3D" id="3.40.630.30">
    <property type="match status" value="1"/>
</dbReference>
<dbReference type="InterPro" id="IPR016181">
    <property type="entry name" value="Acyl_CoA_acyltransferase"/>
</dbReference>
<keyword evidence="3" id="KW-1185">Reference proteome</keyword>
<reference evidence="2 3" key="1">
    <citation type="submission" date="2021-06" db="EMBL/GenBank/DDBJ databases">
        <title>Actinoplanes lichenicola sp. nov., and Actinoplanes ovalisporus sp. nov., isolated from lichen in Thailand.</title>
        <authorList>
            <person name="Saeng-In P."/>
            <person name="Kanchanasin P."/>
            <person name="Yuki M."/>
            <person name="Kudo T."/>
            <person name="Ohkuma M."/>
            <person name="Phongsopitanun W."/>
            <person name="Tanasupawat S."/>
        </authorList>
    </citation>
    <scope>NUCLEOTIDE SEQUENCE [LARGE SCALE GENOMIC DNA]</scope>
    <source>
        <strain evidence="2 3">NBRC 110975</strain>
    </source>
</reference>
<dbReference type="InterPro" id="IPR000182">
    <property type="entry name" value="GNAT_dom"/>
</dbReference>
<dbReference type="Proteomes" id="UP001519654">
    <property type="component" value="Unassembled WGS sequence"/>
</dbReference>
<evidence type="ECO:0000259" key="1">
    <source>
        <dbReference type="PROSITE" id="PS51186"/>
    </source>
</evidence>
<dbReference type="SUPFAM" id="SSF55729">
    <property type="entry name" value="Acyl-CoA N-acyltransferases (Nat)"/>
    <property type="match status" value="1"/>
</dbReference>
<evidence type="ECO:0000313" key="3">
    <source>
        <dbReference type="Proteomes" id="UP001519654"/>
    </source>
</evidence>
<gene>
    <name evidence="2" type="ORF">KOI35_22675</name>
</gene>
<dbReference type="PANTHER" id="PTHR43792">
    <property type="entry name" value="GNAT FAMILY, PUTATIVE (AFU_ORTHOLOGUE AFUA_3G00765)-RELATED-RELATED"/>
    <property type="match status" value="1"/>
</dbReference>
<evidence type="ECO:0000313" key="2">
    <source>
        <dbReference type="EMBL" id="MBU2666311.1"/>
    </source>
</evidence>
<dbReference type="InterPro" id="IPR051531">
    <property type="entry name" value="N-acetyltransferase"/>
</dbReference>
<organism evidence="2 3">
    <name type="scientific">Paractinoplanes bogorensis</name>
    <dbReference type="NCBI Taxonomy" id="1610840"/>
    <lineage>
        <taxon>Bacteria</taxon>
        <taxon>Bacillati</taxon>
        <taxon>Actinomycetota</taxon>
        <taxon>Actinomycetes</taxon>
        <taxon>Micromonosporales</taxon>
        <taxon>Micromonosporaceae</taxon>
        <taxon>Paractinoplanes</taxon>
    </lineage>
</organism>
<comment type="caution">
    <text evidence="2">The sequence shown here is derived from an EMBL/GenBank/DDBJ whole genome shotgun (WGS) entry which is preliminary data.</text>
</comment>
<dbReference type="EMBL" id="JAHKKG010000007">
    <property type="protein sequence ID" value="MBU2666311.1"/>
    <property type="molecule type" value="Genomic_DNA"/>
</dbReference>
<dbReference type="RefSeq" id="WP_215789708.1">
    <property type="nucleotide sequence ID" value="NZ_JAHKKG010000007.1"/>
</dbReference>
<name>A0ABS5YS84_9ACTN</name>
<accession>A0ABS5YS84</accession>
<sequence>MTIILPAAGSGTGLLLRPWRPADMPALVVAHQDPALGRHLRTSLADEGEARQWLDVQDAGWAAATRFSFAVVADVDDHSPLAHVAVTVGDAGTAEVGYWTAAHARGQGVAARALETVSRWALATQEIMRLDLFHSVDNPASCRVALKSGYPLRDLLPAAPPDYPRSGHRHVRQDGS</sequence>
<feature type="domain" description="N-acetyltransferase" evidence="1">
    <location>
        <begin position="14"/>
        <end position="176"/>
    </location>
</feature>
<protein>
    <submittedName>
        <fullName evidence="2">GNAT family N-acetyltransferase</fullName>
    </submittedName>
</protein>
<dbReference type="Pfam" id="PF13302">
    <property type="entry name" value="Acetyltransf_3"/>
    <property type="match status" value="1"/>
</dbReference>